<evidence type="ECO:0000313" key="3">
    <source>
        <dbReference type="EMBL" id="GIF07434.1"/>
    </source>
</evidence>
<protein>
    <recommendedName>
        <fullName evidence="2">Roadblock/LAMTOR2 domain-containing protein</fullName>
    </recommendedName>
</protein>
<evidence type="ECO:0000313" key="4">
    <source>
        <dbReference type="Proteomes" id="UP000629619"/>
    </source>
</evidence>
<feature type="domain" description="Roadblock/LAMTOR2" evidence="2">
    <location>
        <begin position="8"/>
        <end position="97"/>
    </location>
</feature>
<dbReference type="Gene3D" id="3.30.450.30">
    <property type="entry name" value="Dynein light chain 2a, cytoplasmic"/>
    <property type="match status" value="1"/>
</dbReference>
<reference evidence="3" key="1">
    <citation type="submission" date="2021-01" db="EMBL/GenBank/DDBJ databases">
        <title>Whole genome shotgun sequence of Actinoplanes siamensis NBRC 109076.</title>
        <authorList>
            <person name="Komaki H."/>
            <person name="Tamura T."/>
        </authorList>
    </citation>
    <scope>NUCLEOTIDE SEQUENCE</scope>
    <source>
        <strain evidence="3">NBRC 109076</strain>
    </source>
</reference>
<dbReference type="InterPro" id="IPR053141">
    <property type="entry name" value="Mycobact_SerProt_Inhib_Rv3364c"/>
</dbReference>
<accession>A0A919TMD4</accession>
<sequence>MITVDPAVPDELGRLRSRVPELVGSVLATADGMVVAHDSHGIEPDTLAALAAAHLALARRFAHAVNHGELRESVVECDGGYITSYTAGPNALLTVVTSGDANLAMVHLEARRCVRRIVKLLAQLELIRQQQKQQQLLQQQHRAQSEHQPPQRPEIPQQTGPSTAPLVRRTPMATLPNVGVHGSLRHTAAG</sequence>
<dbReference type="Proteomes" id="UP000629619">
    <property type="component" value="Unassembled WGS sequence"/>
</dbReference>
<dbReference type="PANTHER" id="PTHR36222:SF1">
    <property type="entry name" value="SERINE PROTEASE INHIBITOR RV3364C"/>
    <property type="match status" value="1"/>
</dbReference>
<dbReference type="SMART" id="SM00960">
    <property type="entry name" value="Robl_LC7"/>
    <property type="match status" value="1"/>
</dbReference>
<feature type="region of interest" description="Disordered" evidence="1">
    <location>
        <begin position="137"/>
        <end position="190"/>
    </location>
</feature>
<evidence type="ECO:0000259" key="2">
    <source>
        <dbReference type="SMART" id="SM00960"/>
    </source>
</evidence>
<dbReference type="PANTHER" id="PTHR36222">
    <property type="entry name" value="SERINE PROTEASE INHIBITOR RV3364C"/>
    <property type="match status" value="1"/>
</dbReference>
<dbReference type="AlphaFoldDB" id="A0A919TMD4"/>
<name>A0A919TMD4_9ACTN</name>
<organism evidence="3 4">
    <name type="scientific">Actinoplanes siamensis</name>
    <dbReference type="NCBI Taxonomy" id="1223317"/>
    <lineage>
        <taxon>Bacteria</taxon>
        <taxon>Bacillati</taxon>
        <taxon>Actinomycetota</taxon>
        <taxon>Actinomycetes</taxon>
        <taxon>Micromonosporales</taxon>
        <taxon>Micromonosporaceae</taxon>
        <taxon>Actinoplanes</taxon>
    </lineage>
</organism>
<proteinExistence type="predicted"/>
<comment type="caution">
    <text evidence="3">The sequence shown here is derived from an EMBL/GenBank/DDBJ whole genome shotgun (WGS) entry which is preliminary data.</text>
</comment>
<dbReference type="InterPro" id="IPR004942">
    <property type="entry name" value="Roadblock/LAMTOR2_dom"/>
</dbReference>
<evidence type="ECO:0000256" key="1">
    <source>
        <dbReference type="SAM" id="MobiDB-lite"/>
    </source>
</evidence>
<dbReference type="Pfam" id="PF03259">
    <property type="entry name" value="Robl_LC7"/>
    <property type="match status" value="1"/>
</dbReference>
<keyword evidence="4" id="KW-1185">Reference proteome</keyword>
<dbReference type="EMBL" id="BOMW01000050">
    <property type="protein sequence ID" value="GIF07434.1"/>
    <property type="molecule type" value="Genomic_DNA"/>
</dbReference>
<dbReference type="SUPFAM" id="SSF103196">
    <property type="entry name" value="Roadblock/LC7 domain"/>
    <property type="match status" value="1"/>
</dbReference>
<gene>
    <name evidence="3" type="ORF">Asi03nite_49720</name>
</gene>